<dbReference type="AlphaFoldDB" id="A0A9P6BZ61"/>
<proteinExistence type="predicted"/>
<protein>
    <submittedName>
        <fullName evidence="1">Uncharacterized protein</fullName>
    </submittedName>
</protein>
<reference evidence="1" key="1">
    <citation type="submission" date="2020-11" db="EMBL/GenBank/DDBJ databases">
        <authorList>
            <consortium name="DOE Joint Genome Institute"/>
            <person name="Ahrendt S."/>
            <person name="Riley R."/>
            <person name="Andreopoulos W."/>
            <person name="Labutti K."/>
            <person name="Pangilinan J."/>
            <person name="Ruiz-Duenas F.J."/>
            <person name="Barrasa J.M."/>
            <person name="Sanchez-Garcia M."/>
            <person name="Camarero S."/>
            <person name="Miyauchi S."/>
            <person name="Serrano A."/>
            <person name="Linde D."/>
            <person name="Babiker R."/>
            <person name="Drula E."/>
            <person name="Ayuso-Fernandez I."/>
            <person name="Pacheco R."/>
            <person name="Padilla G."/>
            <person name="Ferreira P."/>
            <person name="Barriuso J."/>
            <person name="Kellner H."/>
            <person name="Castanera R."/>
            <person name="Alfaro M."/>
            <person name="Ramirez L."/>
            <person name="Pisabarro A.G."/>
            <person name="Kuo A."/>
            <person name="Tritt A."/>
            <person name="Lipzen A."/>
            <person name="He G."/>
            <person name="Yan M."/>
            <person name="Ng V."/>
            <person name="Cullen D."/>
            <person name="Martin F."/>
            <person name="Rosso M.-N."/>
            <person name="Henrissat B."/>
            <person name="Hibbett D."/>
            <person name="Martinez A.T."/>
            <person name="Grigoriev I.V."/>
        </authorList>
    </citation>
    <scope>NUCLEOTIDE SEQUENCE</scope>
    <source>
        <strain evidence="1">MF-IS2</strain>
    </source>
</reference>
<evidence type="ECO:0000313" key="1">
    <source>
        <dbReference type="EMBL" id="KAF9443123.1"/>
    </source>
</evidence>
<gene>
    <name evidence="1" type="ORF">P691DRAFT_431478</name>
</gene>
<name>A0A9P6BZ61_9AGAR</name>
<comment type="caution">
    <text evidence="1">The sequence shown here is derived from an EMBL/GenBank/DDBJ whole genome shotgun (WGS) entry which is preliminary data.</text>
</comment>
<keyword evidence="2" id="KW-1185">Reference proteome</keyword>
<dbReference type="EMBL" id="MU151517">
    <property type="protein sequence ID" value="KAF9443123.1"/>
    <property type="molecule type" value="Genomic_DNA"/>
</dbReference>
<evidence type="ECO:0000313" key="2">
    <source>
        <dbReference type="Proteomes" id="UP000807342"/>
    </source>
</evidence>
<dbReference type="OrthoDB" id="3068749at2759"/>
<sequence length="187" mass="22044">MGCSLLSWCIHPLMMNEFIVVDFFQTCRSFYDATRSRQFWFQFIESFESMCGGSKMDGPLGRFTVLDLERWVIRRLRAYESWFLDSPLAFRVRQFQYSPKEEIFQAELLPGGRWLLATTTRGQFFAYDLDSPRAEPQLDFGEHNNEDEEPPFFSTWIDPSREVLSFCAVVWGWWGSVAGERPMMGRH</sequence>
<dbReference type="Proteomes" id="UP000807342">
    <property type="component" value="Unassembled WGS sequence"/>
</dbReference>
<organism evidence="1 2">
    <name type="scientific">Macrolepiota fuliginosa MF-IS2</name>
    <dbReference type="NCBI Taxonomy" id="1400762"/>
    <lineage>
        <taxon>Eukaryota</taxon>
        <taxon>Fungi</taxon>
        <taxon>Dikarya</taxon>
        <taxon>Basidiomycota</taxon>
        <taxon>Agaricomycotina</taxon>
        <taxon>Agaricomycetes</taxon>
        <taxon>Agaricomycetidae</taxon>
        <taxon>Agaricales</taxon>
        <taxon>Agaricineae</taxon>
        <taxon>Agaricaceae</taxon>
        <taxon>Macrolepiota</taxon>
    </lineage>
</organism>
<accession>A0A9P6BZ61</accession>